<keyword evidence="8" id="KW-0028">Amino-acid biosynthesis</keyword>
<dbReference type="RefSeq" id="WP_179794765.1">
    <property type="nucleotide sequence ID" value="NZ_BAABHP010000014.1"/>
</dbReference>
<name>A0A7Y9DXF6_9PSEU</name>
<dbReference type="UniPathway" id="UPA00048">
    <property type="reaction ID" value="UER00073"/>
</dbReference>
<evidence type="ECO:0000256" key="4">
    <source>
        <dbReference type="ARBA" id="ARBA00005072"/>
    </source>
</evidence>
<evidence type="ECO:0000256" key="16">
    <source>
        <dbReference type="SAM" id="MobiDB-lite"/>
    </source>
</evidence>
<evidence type="ECO:0000313" key="17">
    <source>
        <dbReference type="EMBL" id="NYD37186.1"/>
    </source>
</evidence>
<dbReference type="InterPro" id="IPR036038">
    <property type="entry name" value="Aminotransferase-like"/>
</dbReference>
<comment type="pathway">
    <text evidence="4">Amino-acid biosynthesis; L-leucine biosynthesis; L-leucine from 3-methyl-2-oxobutanoate: step 4/4.</text>
</comment>
<evidence type="ECO:0000256" key="9">
    <source>
        <dbReference type="ARBA" id="ARBA00022679"/>
    </source>
</evidence>
<dbReference type="SUPFAM" id="SSF56752">
    <property type="entry name" value="D-aminoacid aminotransferase-like PLP-dependent enzymes"/>
    <property type="match status" value="1"/>
</dbReference>
<dbReference type="Pfam" id="PF01063">
    <property type="entry name" value="Aminotran_4"/>
    <property type="match status" value="1"/>
</dbReference>
<feature type="modified residue" description="N6-(pyridoxal phosphate)lysine" evidence="15">
    <location>
        <position position="204"/>
    </location>
</feature>
<dbReference type="InterPro" id="IPR043131">
    <property type="entry name" value="BCAT-like_N"/>
</dbReference>
<evidence type="ECO:0000256" key="11">
    <source>
        <dbReference type="ARBA" id="ARBA00023304"/>
    </source>
</evidence>
<proteinExistence type="inferred from homology"/>
<dbReference type="CDD" id="cd01557">
    <property type="entry name" value="BCAT_beta_family"/>
    <property type="match status" value="1"/>
</dbReference>
<dbReference type="InterPro" id="IPR043132">
    <property type="entry name" value="BCAT-like_C"/>
</dbReference>
<comment type="caution">
    <text evidence="17">The sequence shown here is derived from an EMBL/GenBank/DDBJ whole genome shotgun (WGS) entry which is preliminary data.</text>
</comment>
<gene>
    <name evidence="17" type="ORF">BJ983_003288</name>
</gene>
<dbReference type="UniPathway" id="UPA00047">
    <property type="reaction ID" value="UER00058"/>
</dbReference>
<keyword evidence="10" id="KW-0663">Pyridoxal phosphate</keyword>
<comment type="pathway">
    <text evidence="2">Amino-acid biosynthesis; L-isoleucine biosynthesis; L-isoleucine from 2-oxobutanoate: step 4/4.</text>
</comment>
<evidence type="ECO:0000256" key="6">
    <source>
        <dbReference type="ARBA" id="ARBA00013053"/>
    </source>
</evidence>
<comment type="similarity">
    <text evidence="5">Belongs to the class-IV pyridoxal-phosphate-dependent aminotransferase family.</text>
</comment>
<dbReference type="Gene3D" id="3.30.470.10">
    <property type="match status" value="1"/>
</dbReference>
<dbReference type="NCBIfam" id="TIGR01123">
    <property type="entry name" value="ilvE_II"/>
    <property type="match status" value="1"/>
</dbReference>
<dbReference type="EMBL" id="JACCBN010000001">
    <property type="protein sequence ID" value="NYD37186.1"/>
    <property type="molecule type" value="Genomic_DNA"/>
</dbReference>
<dbReference type="PANTHER" id="PTHR11825:SF44">
    <property type="entry name" value="BRANCHED-CHAIN-AMINO-ACID AMINOTRANSFERASE"/>
    <property type="match status" value="1"/>
</dbReference>
<evidence type="ECO:0000256" key="8">
    <source>
        <dbReference type="ARBA" id="ARBA00022605"/>
    </source>
</evidence>
<dbReference type="GO" id="GO:0009097">
    <property type="term" value="P:isoleucine biosynthetic process"/>
    <property type="evidence" value="ECO:0007669"/>
    <property type="project" value="UniProtKB-UniPathway"/>
</dbReference>
<evidence type="ECO:0000256" key="5">
    <source>
        <dbReference type="ARBA" id="ARBA00009320"/>
    </source>
</evidence>
<reference evidence="17 18" key="1">
    <citation type="submission" date="2020-07" db="EMBL/GenBank/DDBJ databases">
        <title>Sequencing the genomes of 1000 actinobacteria strains.</title>
        <authorList>
            <person name="Klenk H.-P."/>
        </authorList>
    </citation>
    <scope>NUCLEOTIDE SEQUENCE [LARGE SCALE GENOMIC DNA]</scope>
    <source>
        <strain evidence="17 18">DSM 45772</strain>
    </source>
</reference>
<sequence>MTASETRLGFPHRPSPHPTPAPQRAELLADPGFGRVFTDHVATATWTVDRGWHDAGVRAAEPLSLHPAAAVLHYAQEIFEGLKAYRQPDGSVALFRPALNAARFAHSARRLALPALPEAAFVDAVTALVRADQAWVPEPPASLYLRPFTVATEAFLGVRAAEEARFLVTASPAGPLFAGRDAGLTLWISDELSRAAPGGTGDAKCGGNYAAGLAAQAVARAHACDQVLFLDAREHRWLEESGTMNVLLVTADGELLTPPLGTILDGVTRRSVLELATDHGLVPVERPVSVDELRAGCLDGSITEVFATGTAAVISPIVTFRSAAGEFAVGAGTAGPRTLALRAELLDIQFGRVPDTRGWMVPLR</sequence>
<dbReference type="EC" id="2.6.1.42" evidence="6"/>
<keyword evidence="18" id="KW-1185">Reference proteome</keyword>
<dbReference type="InterPro" id="IPR005786">
    <property type="entry name" value="B_amino_transII"/>
</dbReference>
<dbReference type="GO" id="GO:0009099">
    <property type="term" value="P:L-valine biosynthetic process"/>
    <property type="evidence" value="ECO:0007669"/>
    <property type="project" value="UniProtKB-UniPathway"/>
</dbReference>
<comment type="catalytic activity">
    <reaction evidence="12">
        <text>L-valine + 2-oxoglutarate = 3-methyl-2-oxobutanoate + L-glutamate</text>
        <dbReference type="Rhea" id="RHEA:24813"/>
        <dbReference type="ChEBI" id="CHEBI:11851"/>
        <dbReference type="ChEBI" id="CHEBI:16810"/>
        <dbReference type="ChEBI" id="CHEBI:29985"/>
        <dbReference type="ChEBI" id="CHEBI:57762"/>
        <dbReference type="EC" id="2.6.1.42"/>
    </reaction>
</comment>
<keyword evidence="9 17" id="KW-0808">Transferase</keyword>
<dbReference type="InterPro" id="IPR001544">
    <property type="entry name" value="Aminotrans_IV"/>
</dbReference>
<dbReference type="NCBIfam" id="NF009897">
    <property type="entry name" value="PRK13357.1"/>
    <property type="match status" value="1"/>
</dbReference>
<evidence type="ECO:0000256" key="13">
    <source>
        <dbReference type="ARBA" id="ARBA00048798"/>
    </source>
</evidence>
<dbReference type="AlphaFoldDB" id="A0A7Y9DXF6"/>
<dbReference type="GO" id="GO:0004084">
    <property type="term" value="F:branched-chain-amino-acid transaminase activity"/>
    <property type="evidence" value="ECO:0007669"/>
    <property type="project" value="UniProtKB-EC"/>
</dbReference>
<evidence type="ECO:0000313" key="18">
    <source>
        <dbReference type="Proteomes" id="UP000535890"/>
    </source>
</evidence>
<comment type="catalytic activity">
    <reaction evidence="13">
        <text>L-isoleucine + 2-oxoglutarate = (S)-3-methyl-2-oxopentanoate + L-glutamate</text>
        <dbReference type="Rhea" id="RHEA:24801"/>
        <dbReference type="ChEBI" id="CHEBI:16810"/>
        <dbReference type="ChEBI" id="CHEBI:29985"/>
        <dbReference type="ChEBI" id="CHEBI:35146"/>
        <dbReference type="ChEBI" id="CHEBI:58045"/>
        <dbReference type="EC" id="2.6.1.42"/>
    </reaction>
</comment>
<dbReference type="GO" id="GO:0009098">
    <property type="term" value="P:L-leucine biosynthetic process"/>
    <property type="evidence" value="ECO:0007669"/>
    <property type="project" value="UniProtKB-UniPathway"/>
</dbReference>
<comment type="cofactor">
    <cofactor evidence="1">
        <name>pyridoxal 5'-phosphate</name>
        <dbReference type="ChEBI" id="CHEBI:597326"/>
    </cofactor>
</comment>
<evidence type="ECO:0000256" key="1">
    <source>
        <dbReference type="ARBA" id="ARBA00001933"/>
    </source>
</evidence>
<comment type="pathway">
    <text evidence="3">Amino-acid biosynthesis; L-valine biosynthesis; L-valine from pyruvate: step 4/4.</text>
</comment>
<protein>
    <recommendedName>
        <fullName evidence="6">branched-chain-amino-acid transaminase</fullName>
        <ecNumber evidence="6">2.6.1.42</ecNumber>
    </recommendedName>
</protein>
<evidence type="ECO:0000256" key="14">
    <source>
        <dbReference type="ARBA" id="ARBA00049229"/>
    </source>
</evidence>
<dbReference type="PIRSF" id="PIRSF006468">
    <property type="entry name" value="BCAT1"/>
    <property type="match status" value="1"/>
</dbReference>
<dbReference type="UniPathway" id="UPA00049">
    <property type="reaction ID" value="UER00062"/>
</dbReference>
<accession>A0A7Y9DXF6</accession>
<evidence type="ECO:0000256" key="10">
    <source>
        <dbReference type="ARBA" id="ARBA00022898"/>
    </source>
</evidence>
<dbReference type="InterPro" id="IPR033939">
    <property type="entry name" value="BCAT_family"/>
</dbReference>
<evidence type="ECO:0000256" key="3">
    <source>
        <dbReference type="ARBA" id="ARBA00004931"/>
    </source>
</evidence>
<evidence type="ECO:0000256" key="2">
    <source>
        <dbReference type="ARBA" id="ARBA00004824"/>
    </source>
</evidence>
<keyword evidence="11" id="KW-0100">Branched-chain amino acid biosynthesis</keyword>
<comment type="catalytic activity">
    <reaction evidence="14">
        <text>L-leucine + 2-oxoglutarate = 4-methyl-2-oxopentanoate + L-glutamate</text>
        <dbReference type="Rhea" id="RHEA:18321"/>
        <dbReference type="ChEBI" id="CHEBI:16810"/>
        <dbReference type="ChEBI" id="CHEBI:17865"/>
        <dbReference type="ChEBI" id="CHEBI:29985"/>
        <dbReference type="ChEBI" id="CHEBI:57427"/>
        <dbReference type="EC" id="2.6.1.42"/>
    </reaction>
</comment>
<dbReference type="Gene3D" id="3.20.10.10">
    <property type="entry name" value="D-amino Acid Aminotransferase, subunit A, domain 2"/>
    <property type="match status" value="1"/>
</dbReference>
<dbReference type="Proteomes" id="UP000535890">
    <property type="component" value="Unassembled WGS sequence"/>
</dbReference>
<feature type="region of interest" description="Disordered" evidence="16">
    <location>
        <begin position="1"/>
        <end position="22"/>
    </location>
</feature>
<dbReference type="PANTHER" id="PTHR11825">
    <property type="entry name" value="SUBGROUP IIII AMINOTRANSFERASE"/>
    <property type="match status" value="1"/>
</dbReference>
<keyword evidence="7 17" id="KW-0032">Aminotransferase</keyword>
<evidence type="ECO:0000256" key="12">
    <source>
        <dbReference type="ARBA" id="ARBA00048212"/>
    </source>
</evidence>
<organism evidence="17 18">
    <name type="scientific">Actinomycetospora corticicola</name>
    <dbReference type="NCBI Taxonomy" id="663602"/>
    <lineage>
        <taxon>Bacteria</taxon>
        <taxon>Bacillati</taxon>
        <taxon>Actinomycetota</taxon>
        <taxon>Actinomycetes</taxon>
        <taxon>Pseudonocardiales</taxon>
        <taxon>Pseudonocardiaceae</taxon>
        <taxon>Actinomycetospora</taxon>
    </lineage>
</organism>
<evidence type="ECO:0000256" key="7">
    <source>
        <dbReference type="ARBA" id="ARBA00022576"/>
    </source>
</evidence>
<evidence type="ECO:0000256" key="15">
    <source>
        <dbReference type="PIRSR" id="PIRSR006468-1"/>
    </source>
</evidence>